<evidence type="ECO:0000256" key="2">
    <source>
        <dbReference type="SAM" id="MobiDB-lite"/>
    </source>
</evidence>
<dbReference type="eggNOG" id="ENOG502RKSU">
    <property type="taxonomic scope" value="Eukaryota"/>
</dbReference>
<keyword evidence="1" id="KW-0175">Coiled coil</keyword>
<gene>
    <name evidence="4" type="primary">20341333</name>
    <name evidence="3" type="ORF">GGTG_00875</name>
</gene>
<reference evidence="4" key="4">
    <citation type="journal article" date="2015" name="G3 (Bethesda)">
        <title>Genome sequences of three phytopathogenic species of the Magnaporthaceae family of fungi.</title>
        <authorList>
            <person name="Okagaki L.H."/>
            <person name="Nunes C.C."/>
            <person name="Sailsbery J."/>
            <person name="Clay B."/>
            <person name="Brown D."/>
            <person name="John T."/>
            <person name="Oh Y."/>
            <person name="Young N."/>
            <person name="Fitzgerald M."/>
            <person name="Haas B.J."/>
            <person name="Zeng Q."/>
            <person name="Young S."/>
            <person name="Adiconis X."/>
            <person name="Fan L."/>
            <person name="Levin J.Z."/>
            <person name="Mitchell T.K."/>
            <person name="Okubara P.A."/>
            <person name="Farman M.L."/>
            <person name="Kohn L.M."/>
            <person name="Birren B."/>
            <person name="Ma L.-J."/>
            <person name="Dean R.A."/>
        </authorList>
    </citation>
    <scope>NUCLEOTIDE SEQUENCE</scope>
    <source>
        <strain evidence="4">R3-111a-1</strain>
    </source>
</reference>
<feature type="coiled-coil region" evidence="1">
    <location>
        <begin position="70"/>
        <end position="168"/>
    </location>
</feature>
<evidence type="ECO:0000313" key="3">
    <source>
        <dbReference type="EMBL" id="EJT80882.1"/>
    </source>
</evidence>
<keyword evidence="5" id="KW-1185">Reference proteome</keyword>
<name>J3NHY9_GAET3</name>
<dbReference type="Proteomes" id="UP000006039">
    <property type="component" value="Unassembled WGS sequence"/>
</dbReference>
<dbReference type="GeneID" id="20341333"/>
<reference evidence="3" key="2">
    <citation type="submission" date="2010-07" db="EMBL/GenBank/DDBJ databases">
        <authorList>
            <consortium name="The Broad Institute Genome Sequencing Platform"/>
            <consortium name="Broad Institute Genome Sequencing Center for Infectious Disease"/>
            <person name="Ma L.-J."/>
            <person name="Dead R."/>
            <person name="Young S."/>
            <person name="Zeng Q."/>
            <person name="Koehrsen M."/>
            <person name="Alvarado L."/>
            <person name="Berlin A."/>
            <person name="Chapman S.B."/>
            <person name="Chen Z."/>
            <person name="Freedman E."/>
            <person name="Gellesch M."/>
            <person name="Goldberg J."/>
            <person name="Griggs A."/>
            <person name="Gujja S."/>
            <person name="Heilman E.R."/>
            <person name="Heiman D."/>
            <person name="Hepburn T."/>
            <person name="Howarth C."/>
            <person name="Jen D."/>
            <person name="Larson L."/>
            <person name="Mehta T."/>
            <person name="Neiman D."/>
            <person name="Pearson M."/>
            <person name="Roberts A."/>
            <person name="Saif S."/>
            <person name="Shea T."/>
            <person name="Shenoy N."/>
            <person name="Sisk P."/>
            <person name="Stolte C."/>
            <person name="Sykes S."/>
            <person name="Walk T."/>
            <person name="White J."/>
            <person name="Yandava C."/>
            <person name="Haas B."/>
            <person name="Nusbaum C."/>
            <person name="Birren B."/>
        </authorList>
    </citation>
    <scope>NUCLEOTIDE SEQUENCE</scope>
    <source>
        <strain evidence="3">R3-111a-1</strain>
    </source>
</reference>
<dbReference type="RefSeq" id="XP_009216891.1">
    <property type="nucleotide sequence ID" value="XM_009218627.1"/>
</dbReference>
<dbReference type="HOGENOM" id="CLU_582705_0_0_1"/>
<dbReference type="AlphaFoldDB" id="J3NHY9"/>
<dbReference type="STRING" id="644352.J3NHY9"/>
<dbReference type="EMBL" id="GL385395">
    <property type="protein sequence ID" value="EJT80882.1"/>
    <property type="molecule type" value="Genomic_DNA"/>
</dbReference>
<protein>
    <submittedName>
        <fullName evidence="3 4">Uncharacterized protein</fullName>
    </submittedName>
</protein>
<reference evidence="3" key="3">
    <citation type="submission" date="2010-09" db="EMBL/GenBank/DDBJ databases">
        <title>Annotation of Gaeumannomyces graminis var. tritici R3-111a-1.</title>
        <authorList>
            <consortium name="The Broad Institute Genome Sequencing Platform"/>
            <person name="Ma L.-J."/>
            <person name="Dead R."/>
            <person name="Young S.K."/>
            <person name="Zeng Q."/>
            <person name="Gargeya S."/>
            <person name="Fitzgerald M."/>
            <person name="Haas B."/>
            <person name="Abouelleil A."/>
            <person name="Alvarado L."/>
            <person name="Arachchi H.M."/>
            <person name="Berlin A."/>
            <person name="Brown A."/>
            <person name="Chapman S.B."/>
            <person name="Chen Z."/>
            <person name="Dunbar C."/>
            <person name="Freedman E."/>
            <person name="Gearin G."/>
            <person name="Gellesch M."/>
            <person name="Goldberg J."/>
            <person name="Griggs A."/>
            <person name="Gujja S."/>
            <person name="Heiman D."/>
            <person name="Howarth C."/>
            <person name="Larson L."/>
            <person name="Lui A."/>
            <person name="MacDonald P.J.P."/>
            <person name="Mehta T."/>
            <person name="Montmayeur A."/>
            <person name="Murphy C."/>
            <person name="Neiman D."/>
            <person name="Pearson M."/>
            <person name="Priest M."/>
            <person name="Roberts A."/>
            <person name="Saif S."/>
            <person name="Shea T."/>
            <person name="Shenoy N."/>
            <person name="Sisk P."/>
            <person name="Stolte C."/>
            <person name="Sykes S."/>
            <person name="Yandava C."/>
            <person name="Wortman J."/>
            <person name="Nusbaum C."/>
            <person name="Birren B."/>
        </authorList>
    </citation>
    <scope>NUCLEOTIDE SEQUENCE</scope>
    <source>
        <strain evidence="3">R3-111a-1</strain>
    </source>
</reference>
<evidence type="ECO:0000256" key="1">
    <source>
        <dbReference type="SAM" id="Coils"/>
    </source>
</evidence>
<evidence type="ECO:0000313" key="4">
    <source>
        <dbReference type="EnsemblFungi" id="EJT80882"/>
    </source>
</evidence>
<evidence type="ECO:0000313" key="5">
    <source>
        <dbReference type="Proteomes" id="UP000006039"/>
    </source>
</evidence>
<dbReference type="OrthoDB" id="5228469at2759"/>
<dbReference type="VEuPathDB" id="FungiDB:GGTG_00875"/>
<feature type="compositionally biased region" description="Polar residues" evidence="2">
    <location>
        <begin position="420"/>
        <end position="434"/>
    </location>
</feature>
<proteinExistence type="predicted"/>
<reference evidence="4" key="5">
    <citation type="submission" date="2018-04" db="UniProtKB">
        <authorList>
            <consortium name="EnsemblFungi"/>
        </authorList>
    </citation>
    <scope>IDENTIFICATION</scope>
    <source>
        <strain evidence="4">R3-111a-1</strain>
    </source>
</reference>
<organism evidence="3">
    <name type="scientific">Gaeumannomyces tritici (strain R3-111a-1)</name>
    <name type="common">Wheat and barley take-all root rot fungus</name>
    <name type="synonym">Gaeumannomyces graminis var. tritici</name>
    <dbReference type="NCBI Taxonomy" id="644352"/>
    <lineage>
        <taxon>Eukaryota</taxon>
        <taxon>Fungi</taxon>
        <taxon>Dikarya</taxon>
        <taxon>Ascomycota</taxon>
        <taxon>Pezizomycotina</taxon>
        <taxon>Sordariomycetes</taxon>
        <taxon>Sordariomycetidae</taxon>
        <taxon>Magnaporthales</taxon>
        <taxon>Magnaporthaceae</taxon>
        <taxon>Gaeumannomyces</taxon>
    </lineage>
</organism>
<reference evidence="5" key="1">
    <citation type="submission" date="2010-07" db="EMBL/GenBank/DDBJ databases">
        <title>The genome sequence of Gaeumannomyces graminis var. tritici strain R3-111a-1.</title>
        <authorList>
            <consortium name="The Broad Institute Genome Sequencing Platform"/>
            <person name="Ma L.-J."/>
            <person name="Dead R."/>
            <person name="Young S."/>
            <person name="Zeng Q."/>
            <person name="Koehrsen M."/>
            <person name="Alvarado L."/>
            <person name="Berlin A."/>
            <person name="Chapman S.B."/>
            <person name="Chen Z."/>
            <person name="Freedman E."/>
            <person name="Gellesch M."/>
            <person name="Goldberg J."/>
            <person name="Griggs A."/>
            <person name="Gujja S."/>
            <person name="Heilman E.R."/>
            <person name="Heiman D."/>
            <person name="Hepburn T."/>
            <person name="Howarth C."/>
            <person name="Jen D."/>
            <person name="Larson L."/>
            <person name="Mehta T."/>
            <person name="Neiman D."/>
            <person name="Pearson M."/>
            <person name="Roberts A."/>
            <person name="Saif S."/>
            <person name="Shea T."/>
            <person name="Shenoy N."/>
            <person name="Sisk P."/>
            <person name="Stolte C."/>
            <person name="Sykes S."/>
            <person name="Walk T."/>
            <person name="White J."/>
            <person name="Yandava C."/>
            <person name="Haas B."/>
            <person name="Nusbaum C."/>
            <person name="Birren B."/>
        </authorList>
    </citation>
    <scope>NUCLEOTIDE SEQUENCE [LARGE SCALE GENOMIC DNA]</scope>
    <source>
        <strain evidence="5">R3-111a-1</strain>
    </source>
</reference>
<sequence>MNTQLAENKKDIAGLSEELARLRPLQQQSEEHKADIAALTDELDRLHPLQQLSEDQKKKISALSAKVDLLHGTEREAESLRADIEERSNAIAELERAVKARDEVASDTARRYKEKDELAQRRLGDLEDAISRERLNTQTAVRAAEDARKELAETRLALEKRLSEANESRRHTEEMSQKEVAAVATVKAEMSDLQSQTCTQLSEAQAALASRECEIATSRLQVEELQGKEVKNSEELQRAQDLAQKLGSEVSMLKGKHQRASHTIASLEAKILEVDRQMDAEVLTNWQQWASALTGSLKQWVLRSRKAKRIYRKLQDTPDFKLDLGGDEELEAAKDATSVFLAIYEYLKQQAGVEHDKANGPEISGLVEVLGAAEVRHVKLRSPLVEETPTSTPLPVSAEQARRRQMSQPKPILKQRDNTPSDLQPDSLPYSQPPATRKRTRSQTQAAESPIVLPFERVTRQKRALSPQQ</sequence>
<dbReference type="EnsemblFungi" id="EJT80882">
    <property type="protein sequence ID" value="EJT80882"/>
    <property type="gene ID" value="GGTG_00875"/>
</dbReference>
<feature type="region of interest" description="Disordered" evidence="2">
    <location>
        <begin position="383"/>
        <end position="469"/>
    </location>
</feature>
<accession>J3NHY9</accession>